<dbReference type="PANTHER" id="PTHR11669:SF8">
    <property type="entry name" value="DNA POLYMERASE III SUBUNIT DELTA"/>
    <property type="match status" value="1"/>
</dbReference>
<dbReference type="RefSeq" id="WP_310245499.1">
    <property type="nucleotide sequence ID" value="NZ_JAVDXX010000001.1"/>
</dbReference>
<dbReference type="InterPro" id="IPR050238">
    <property type="entry name" value="DNA_Rep/Repair_Clamp_Loader"/>
</dbReference>
<evidence type="ECO:0000313" key="3">
    <source>
        <dbReference type="Proteomes" id="UP001180715"/>
    </source>
</evidence>
<dbReference type="EMBL" id="JAVDXX010000001">
    <property type="protein sequence ID" value="MDR7292959.1"/>
    <property type="molecule type" value="Genomic_DNA"/>
</dbReference>
<comment type="caution">
    <text evidence="2">The sequence shown here is derived from an EMBL/GenBank/DDBJ whole genome shotgun (WGS) entry which is preliminary data.</text>
</comment>
<feature type="region of interest" description="Disordered" evidence="1">
    <location>
        <begin position="383"/>
        <end position="404"/>
    </location>
</feature>
<proteinExistence type="predicted"/>
<dbReference type="Gene3D" id="3.40.50.300">
    <property type="entry name" value="P-loop containing nucleotide triphosphate hydrolases"/>
    <property type="match status" value="1"/>
</dbReference>
<keyword evidence="2" id="KW-0548">Nucleotidyltransferase</keyword>
<dbReference type="NCBIfam" id="TIGR00678">
    <property type="entry name" value="holB"/>
    <property type="match status" value="1"/>
</dbReference>
<dbReference type="GO" id="GO:0003887">
    <property type="term" value="F:DNA-directed DNA polymerase activity"/>
    <property type="evidence" value="ECO:0007669"/>
    <property type="project" value="UniProtKB-EC"/>
</dbReference>
<reference evidence="2" key="1">
    <citation type="submission" date="2023-07" db="EMBL/GenBank/DDBJ databases">
        <title>Sequencing the genomes of 1000 actinobacteria strains.</title>
        <authorList>
            <person name="Klenk H.-P."/>
        </authorList>
    </citation>
    <scope>NUCLEOTIDE SEQUENCE</scope>
    <source>
        <strain evidence="2">DSM 13068</strain>
    </source>
</reference>
<feature type="compositionally biased region" description="Low complexity" evidence="1">
    <location>
        <begin position="383"/>
        <end position="396"/>
    </location>
</feature>
<dbReference type="InterPro" id="IPR004622">
    <property type="entry name" value="DNA_pol_HolB"/>
</dbReference>
<dbReference type="PANTHER" id="PTHR11669">
    <property type="entry name" value="REPLICATION FACTOR C / DNA POLYMERASE III GAMMA-TAU SUBUNIT"/>
    <property type="match status" value="1"/>
</dbReference>
<keyword evidence="3" id="KW-1185">Reference proteome</keyword>
<dbReference type="Proteomes" id="UP001180715">
    <property type="component" value="Unassembled WGS sequence"/>
</dbReference>
<dbReference type="Pfam" id="PF13177">
    <property type="entry name" value="DNA_pol3_delta2"/>
    <property type="match status" value="1"/>
</dbReference>
<sequence>MSVWRDLPGQERVVEQLKRAVSGSAMTHAWLMTGPPGSGRTNAARAFAAALECEQAAPEAKDCGECPACRTVLAGTHPDVSMVTTENVTYSIEDVRHLISTAHDRPATGRWRIIIVEDADRMTERTTNVLLKAIEEPPPHTVWILCAPSPADVLVTIRSRCRNITLRIPDNADVAELLVRRDGLTPAQAEFAARVSQGHIGVARRLARDEGARQRREDIVNTPFRATNIANAMAAAAHFVEIATAEATASVEERSQADEAALRETFGLSPEESIPRQLRTEFKRLADAAKRRGRRGTTDSIDRALIDLTTFFRDVLTIQLGTGQELVNAHLAPQLTQYANATNPGHSVAAIDHIGTARERIAGNVSPQVAIEALMAAIIVSPRSTTPRSSASPRLTAPRPSAAR</sequence>
<organism evidence="2 3">
    <name type="scientific">Pseudoglutamicibacter albus</name>
    <dbReference type="NCBI Taxonomy" id="98671"/>
    <lineage>
        <taxon>Bacteria</taxon>
        <taxon>Bacillati</taxon>
        <taxon>Actinomycetota</taxon>
        <taxon>Actinomycetes</taxon>
        <taxon>Micrococcales</taxon>
        <taxon>Micrococcaceae</taxon>
        <taxon>Pseudoglutamicibacter</taxon>
    </lineage>
</organism>
<dbReference type="NCBIfam" id="NF005926">
    <property type="entry name" value="PRK07940.1"/>
    <property type="match status" value="1"/>
</dbReference>
<dbReference type="SUPFAM" id="SSF52540">
    <property type="entry name" value="P-loop containing nucleoside triphosphate hydrolases"/>
    <property type="match status" value="1"/>
</dbReference>
<evidence type="ECO:0000256" key="1">
    <source>
        <dbReference type="SAM" id="MobiDB-lite"/>
    </source>
</evidence>
<name>A0ABU1YX70_9MICC</name>
<dbReference type="InterPro" id="IPR027417">
    <property type="entry name" value="P-loop_NTPase"/>
</dbReference>
<gene>
    <name evidence="2" type="ORF">J2S67_000227</name>
</gene>
<accession>A0ABU1YX70</accession>
<evidence type="ECO:0000313" key="2">
    <source>
        <dbReference type="EMBL" id="MDR7292959.1"/>
    </source>
</evidence>
<protein>
    <submittedName>
        <fullName evidence="2">DNA polymerase-3 subunit delta</fullName>
        <ecNumber evidence="2">2.7.7.7</ecNumber>
    </submittedName>
</protein>
<keyword evidence="2" id="KW-0808">Transferase</keyword>
<dbReference type="EC" id="2.7.7.7" evidence="2"/>